<evidence type="ECO:0000259" key="1">
    <source>
        <dbReference type="Pfam" id="PF18755"/>
    </source>
</evidence>
<gene>
    <name evidence="2" type="ORF">ACFHYQ_11255</name>
</gene>
<evidence type="ECO:0000313" key="3">
    <source>
        <dbReference type="Proteomes" id="UP001589870"/>
    </source>
</evidence>
<proteinExistence type="predicted"/>
<name>A0ABV6U333_9ACTN</name>
<accession>A0ABV6U333</accession>
<organism evidence="2 3">
    <name type="scientific">Sphaerimonospora cavernae</name>
    <dbReference type="NCBI Taxonomy" id="1740611"/>
    <lineage>
        <taxon>Bacteria</taxon>
        <taxon>Bacillati</taxon>
        <taxon>Actinomycetota</taxon>
        <taxon>Actinomycetes</taxon>
        <taxon>Streptosporangiales</taxon>
        <taxon>Streptosporangiaceae</taxon>
        <taxon>Sphaerimonospora</taxon>
    </lineage>
</organism>
<comment type="caution">
    <text evidence="2">The sequence shown here is derived from an EMBL/GenBank/DDBJ whole genome shotgun (WGS) entry which is preliminary data.</text>
</comment>
<keyword evidence="3" id="KW-1185">Reference proteome</keyword>
<dbReference type="Pfam" id="PF18755">
    <property type="entry name" value="RAMA"/>
    <property type="match status" value="1"/>
</dbReference>
<dbReference type="EMBL" id="JBHMQT010000018">
    <property type="protein sequence ID" value="MFC0862869.1"/>
    <property type="molecule type" value="Genomic_DNA"/>
</dbReference>
<dbReference type="RefSeq" id="WP_394301057.1">
    <property type="nucleotide sequence ID" value="NZ_JBHMQT010000018.1"/>
</dbReference>
<reference evidence="2 3" key="1">
    <citation type="submission" date="2024-09" db="EMBL/GenBank/DDBJ databases">
        <authorList>
            <person name="Sun Q."/>
            <person name="Mori K."/>
        </authorList>
    </citation>
    <scope>NUCLEOTIDE SEQUENCE [LARGE SCALE GENOMIC DNA]</scope>
    <source>
        <strain evidence="2 3">TBRC 1851</strain>
    </source>
</reference>
<evidence type="ECO:0000313" key="2">
    <source>
        <dbReference type="EMBL" id="MFC0862869.1"/>
    </source>
</evidence>
<dbReference type="Proteomes" id="UP001589870">
    <property type="component" value="Unassembled WGS sequence"/>
</dbReference>
<sequence length="155" mass="17135">MTEEPNVYLDDDVLKVLHAMAKPWVETTPNAVLRRLLVEGDLGKAFGTDGTPETAGMTGIDEGLENKREGVLRHLIAKGLLRAGERLEWRRPRLGQVHFATVLPGGCLRLDNGQVFEKPSPACKAISGQDTDGWAAWHRASDRRSLKALRESLLK</sequence>
<protein>
    <recommendedName>
        <fullName evidence="1">RAMA domain-containing protein</fullName>
    </recommendedName>
</protein>
<feature type="domain" description="RAMA" evidence="1">
    <location>
        <begin position="65"/>
        <end position="155"/>
    </location>
</feature>
<dbReference type="InterPro" id="IPR040843">
    <property type="entry name" value="RAMA"/>
</dbReference>